<dbReference type="InterPro" id="IPR021860">
    <property type="entry name" value="Peptidase_S12_Pab87-rel_C"/>
</dbReference>
<dbReference type="RefSeq" id="WP_160180822.1">
    <property type="nucleotide sequence ID" value="NZ_CP047656.1"/>
</dbReference>
<sequence>MTLHRCIKMNYIISLLCLWVTMWATTLGAKVKPVEQNKPLESMLDMAQVDTKIHKIMDRLSIPGVAVGVIKDGRIVLEKSYGVKDIRTNEPLSNQSLFKIASNTKAFTAAALGMLVDDGKLNWDDPVVKHLPDFQLHDPWISAHFTITDLLTHRSGLGLGAGDLMLWPEPSSFSRTEVVHNLRYLKPTGQFRADYAYDNLLYIVAGEVVAAASGQPWEQFVEKRIFAPLGMQHCYAGHIPAKAQPFVATPHGMVDGELATIERDVDTSKPNVSGAAGGIQCSLEDMLTWAQVQLNKGMTADLKPLFSTKQHQEMWTAKTIMPVSGTDKRYNNSHFSAYGLGWRLNDVDGKLRVHHSGSLAGMYSYVTFFPELDLGIVVLTNQQSSAARSALMYTLMKPYLGDDDTDWLNVFAPTISPAESNKAQSPTTLSDVTTNPALTRSVQGGAVTDTSLKAALGVYRDDWLGDFHLEQKNGRIQLRSTRVIKLVGELYADEQLDRFLVRWDDRSLEADVYIKLHRTKNKAITGIELIPVHADIDFSYDFQDLNLRKVNM</sequence>
<evidence type="ECO:0000259" key="1">
    <source>
        <dbReference type="Pfam" id="PF00144"/>
    </source>
</evidence>
<keyword evidence="4" id="KW-1185">Reference proteome</keyword>
<organism evidence="3 4">
    <name type="scientific">Paraglaciecola mesophila</name>
    <dbReference type="NCBI Taxonomy" id="197222"/>
    <lineage>
        <taxon>Bacteria</taxon>
        <taxon>Pseudomonadati</taxon>
        <taxon>Pseudomonadota</taxon>
        <taxon>Gammaproteobacteria</taxon>
        <taxon>Alteromonadales</taxon>
        <taxon>Alteromonadaceae</taxon>
        <taxon>Paraglaciecola</taxon>
    </lineage>
</organism>
<proteinExistence type="predicted"/>
<dbReference type="Gene3D" id="3.40.710.10">
    <property type="entry name" value="DD-peptidase/beta-lactamase superfamily"/>
    <property type="match status" value="1"/>
</dbReference>
<dbReference type="KEGG" id="pmes:FX988_02888"/>
<evidence type="ECO:0000313" key="4">
    <source>
        <dbReference type="Proteomes" id="UP000464524"/>
    </source>
</evidence>
<gene>
    <name evidence="3" type="ORF">FX988_02888</name>
</gene>
<dbReference type="PANTHER" id="PTHR46825:SF15">
    <property type="entry name" value="BETA-LACTAMASE-RELATED DOMAIN-CONTAINING PROTEIN"/>
    <property type="match status" value="1"/>
</dbReference>
<reference evidence="3 4" key="1">
    <citation type="submission" date="2019-12" db="EMBL/GenBank/DDBJ databases">
        <title>Genome sequencing and assembly of endphytes of Porphyra tenera.</title>
        <authorList>
            <person name="Park J.M."/>
            <person name="Shin R."/>
            <person name="Jo S.H."/>
        </authorList>
    </citation>
    <scope>NUCLEOTIDE SEQUENCE [LARGE SCALE GENOMIC DNA]</scope>
    <source>
        <strain evidence="3 4">GPM4</strain>
    </source>
</reference>
<dbReference type="PANTHER" id="PTHR46825">
    <property type="entry name" value="D-ALANYL-D-ALANINE-CARBOXYPEPTIDASE/ENDOPEPTIDASE AMPH"/>
    <property type="match status" value="1"/>
</dbReference>
<dbReference type="AlphaFoldDB" id="A0A857JNE4"/>
<dbReference type="InterPro" id="IPR050491">
    <property type="entry name" value="AmpC-like"/>
</dbReference>
<dbReference type="Pfam" id="PF11954">
    <property type="entry name" value="DUF3471"/>
    <property type="match status" value="1"/>
</dbReference>
<name>A0A857JNE4_9ALTE</name>
<dbReference type="InterPro" id="IPR001466">
    <property type="entry name" value="Beta-lactam-related"/>
</dbReference>
<dbReference type="Pfam" id="PF00144">
    <property type="entry name" value="Beta-lactamase"/>
    <property type="match status" value="1"/>
</dbReference>
<dbReference type="Proteomes" id="UP000464524">
    <property type="component" value="Chromosome"/>
</dbReference>
<feature type="domain" description="Beta-lactamase-related" evidence="1">
    <location>
        <begin position="50"/>
        <end position="394"/>
    </location>
</feature>
<dbReference type="SUPFAM" id="SSF56601">
    <property type="entry name" value="beta-lactamase/transpeptidase-like"/>
    <property type="match status" value="1"/>
</dbReference>
<evidence type="ECO:0000313" key="3">
    <source>
        <dbReference type="EMBL" id="QHJ12630.1"/>
    </source>
</evidence>
<dbReference type="OrthoDB" id="119951at2"/>
<accession>A0A857JNE4</accession>
<feature type="domain" description="Peptidase S12 Pab87-related C-terminal" evidence="2">
    <location>
        <begin position="448"/>
        <end position="548"/>
    </location>
</feature>
<dbReference type="EMBL" id="CP047656">
    <property type="protein sequence ID" value="QHJ12630.1"/>
    <property type="molecule type" value="Genomic_DNA"/>
</dbReference>
<evidence type="ECO:0000259" key="2">
    <source>
        <dbReference type="Pfam" id="PF11954"/>
    </source>
</evidence>
<dbReference type="InterPro" id="IPR012338">
    <property type="entry name" value="Beta-lactam/transpept-like"/>
</dbReference>
<protein>
    <submittedName>
        <fullName evidence="3">Protein flp</fullName>
    </submittedName>
</protein>